<dbReference type="GO" id="GO:0031982">
    <property type="term" value="C:vesicle"/>
    <property type="evidence" value="ECO:0007669"/>
    <property type="project" value="TreeGrafter"/>
</dbReference>
<evidence type="ECO:0000313" key="3">
    <source>
        <dbReference type="Proteomes" id="UP000631114"/>
    </source>
</evidence>
<dbReference type="GO" id="GO:0072583">
    <property type="term" value="P:clathrin-dependent endocytosis"/>
    <property type="evidence" value="ECO:0007669"/>
    <property type="project" value="TreeGrafter"/>
</dbReference>
<dbReference type="GO" id="GO:0072318">
    <property type="term" value="P:clathrin coat disassembly"/>
    <property type="evidence" value="ECO:0007669"/>
    <property type="project" value="TreeGrafter"/>
</dbReference>
<accession>A0A835HZK2</accession>
<dbReference type="AlphaFoldDB" id="A0A835HZK2"/>
<feature type="region of interest" description="Disordered" evidence="1">
    <location>
        <begin position="1"/>
        <end position="21"/>
    </location>
</feature>
<evidence type="ECO:0000256" key="1">
    <source>
        <dbReference type="SAM" id="MobiDB-lite"/>
    </source>
</evidence>
<protein>
    <submittedName>
        <fullName evidence="2">Uncharacterized protein</fullName>
    </submittedName>
</protein>
<organism evidence="2 3">
    <name type="scientific">Coptis chinensis</name>
    <dbReference type="NCBI Taxonomy" id="261450"/>
    <lineage>
        <taxon>Eukaryota</taxon>
        <taxon>Viridiplantae</taxon>
        <taxon>Streptophyta</taxon>
        <taxon>Embryophyta</taxon>
        <taxon>Tracheophyta</taxon>
        <taxon>Spermatophyta</taxon>
        <taxon>Magnoliopsida</taxon>
        <taxon>Ranunculales</taxon>
        <taxon>Ranunculaceae</taxon>
        <taxon>Coptidoideae</taxon>
        <taxon>Coptis</taxon>
    </lineage>
</organism>
<proteinExistence type="predicted"/>
<dbReference type="OrthoDB" id="1717591at2759"/>
<dbReference type="EMBL" id="JADFTS010000005">
    <property type="protein sequence ID" value="KAF9607017.1"/>
    <property type="molecule type" value="Genomic_DNA"/>
</dbReference>
<evidence type="ECO:0000313" key="2">
    <source>
        <dbReference type="EMBL" id="KAF9607017.1"/>
    </source>
</evidence>
<comment type="caution">
    <text evidence="2">The sequence shown here is derived from an EMBL/GenBank/DDBJ whole genome shotgun (WGS) entry which is preliminary data.</text>
</comment>
<dbReference type="PANTHER" id="PTHR23172:SF19">
    <property type="entry name" value="J DOMAIN-CONTAINING PROTEIN"/>
    <property type="match status" value="1"/>
</dbReference>
<feature type="non-terminal residue" evidence="2">
    <location>
        <position position="110"/>
    </location>
</feature>
<dbReference type="GO" id="GO:0030276">
    <property type="term" value="F:clathrin binding"/>
    <property type="evidence" value="ECO:0007669"/>
    <property type="project" value="TreeGrafter"/>
</dbReference>
<feature type="region of interest" description="Disordered" evidence="1">
    <location>
        <begin position="49"/>
        <end position="81"/>
    </location>
</feature>
<dbReference type="GO" id="GO:0005737">
    <property type="term" value="C:cytoplasm"/>
    <property type="evidence" value="ECO:0007669"/>
    <property type="project" value="TreeGrafter"/>
</dbReference>
<sequence length="110" mass="12601">PSDISSEPRRPSRKASSTTNIVDDLTSIFGGASSSGEFQDVEGEIEERRRVRLDRHQRTQERAAKALAEKNERDRQTQRDRMRETCKFCGSTHYSLLLAVMSLYLKMPLL</sequence>
<dbReference type="PANTHER" id="PTHR23172">
    <property type="entry name" value="AUXILIN/CYCLIN G-ASSOCIATED KINASE-RELATED"/>
    <property type="match status" value="1"/>
</dbReference>
<reference evidence="2 3" key="1">
    <citation type="submission" date="2020-10" db="EMBL/GenBank/DDBJ databases">
        <title>The Coptis chinensis genome and diversification of protoberbering-type alkaloids.</title>
        <authorList>
            <person name="Wang B."/>
            <person name="Shu S."/>
            <person name="Song C."/>
            <person name="Liu Y."/>
        </authorList>
    </citation>
    <scope>NUCLEOTIDE SEQUENCE [LARGE SCALE GENOMIC DNA]</scope>
    <source>
        <strain evidence="2">HL-2020</strain>
        <tissue evidence="2">Leaf</tissue>
    </source>
</reference>
<feature type="compositionally biased region" description="Basic and acidic residues" evidence="1">
    <location>
        <begin position="1"/>
        <end position="10"/>
    </location>
</feature>
<dbReference type="Proteomes" id="UP000631114">
    <property type="component" value="Unassembled WGS sequence"/>
</dbReference>
<gene>
    <name evidence="2" type="ORF">IFM89_030436</name>
</gene>
<name>A0A835HZK2_9MAGN</name>
<keyword evidence="3" id="KW-1185">Reference proteome</keyword>